<dbReference type="Proteomes" id="UP000838412">
    <property type="component" value="Chromosome 10"/>
</dbReference>
<evidence type="ECO:0000259" key="2">
    <source>
        <dbReference type="PROSITE" id="PS51019"/>
    </source>
</evidence>
<dbReference type="AlphaFoldDB" id="A0A8J9VXH7"/>
<dbReference type="PROSITE" id="PS51019">
    <property type="entry name" value="REELIN"/>
    <property type="match status" value="1"/>
</dbReference>
<dbReference type="CDD" id="cd08544">
    <property type="entry name" value="Reeler"/>
    <property type="match status" value="1"/>
</dbReference>
<protein>
    <submittedName>
        <fullName evidence="3">FRRS1 protein</fullName>
    </submittedName>
</protein>
<dbReference type="Gene3D" id="2.60.40.4060">
    <property type="entry name" value="Reeler domain"/>
    <property type="match status" value="1"/>
</dbReference>
<keyword evidence="4" id="KW-1185">Reference proteome</keyword>
<evidence type="ECO:0000313" key="4">
    <source>
        <dbReference type="Proteomes" id="UP000838412"/>
    </source>
</evidence>
<sequence length="397" mass="42244">MGLASVQALRERSHSFRKCFSMWYVPWLVLLLWGVGGGEGYGNGAPLDACISLMPGHYGTTAQTSPNPYSLVAPTQYVPGQSVTVQITGADFQGFLIQARKVGTSTTIGFFTDPPSNVRTNDCPNTMARGANSATHNSQAVKRDLSLTWTPPSDAGHGAVEFVATVAEQKTVYWTGLKSSQLTETTAASATTQQATTPARTTPRRTTRQLDTTKQATTEAAIERVVLGTVSGWTFYKVQASGPMTNANVKSACDSVGLSLPCYINRDACAETPYWNSDCVSIGDANSTCRQTQRLVSEAICSGSGPAGCEVMNNVFAYMPGWQQDGSACGVATATNTWCTRGTSYFSLYAFCAVESPVVSTMPIHTTKEAGNVGSAVTMTSNLLMVVLPACITRMLM</sequence>
<reference evidence="3" key="1">
    <citation type="submission" date="2022-01" db="EMBL/GenBank/DDBJ databases">
        <authorList>
            <person name="Braso-Vives M."/>
        </authorList>
    </citation>
    <scope>NUCLEOTIDE SEQUENCE</scope>
</reference>
<feature type="region of interest" description="Disordered" evidence="1">
    <location>
        <begin position="185"/>
        <end position="215"/>
    </location>
</feature>
<dbReference type="OrthoDB" id="10037104at2759"/>
<feature type="domain" description="Reelin" evidence="2">
    <location>
        <begin position="27"/>
        <end position="199"/>
    </location>
</feature>
<dbReference type="InterPro" id="IPR002861">
    <property type="entry name" value="Reeler_dom"/>
</dbReference>
<dbReference type="EMBL" id="OV696695">
    <property type="protein sequence ID" value="CAH1238176.1"/>
    <property type="molecule type" value="Genomic_DNA"/>
</dbReference>
<dbReference type="PANTHER" id="PTHR45828:SF33">
    <property type="entry name" value="DOMON DOMAIN-CONTAINING PROTEIN"/>
    <property type="match status" value="1"/>
</dbReference>
<dbReference type="PANTHER" id="PTHR45828">
    <property type="entry name" value="CYTOCHROME B561/FERRIC REDUCTASE TRANSMEMBRANE"/>
    <property type="match status" value="1"/>
</dbReference>
<feature type="compositionally biased region" description="Low complexity" evidence="1">
    <location>
        <begin position="185"/>
        <end position="201"/>
    </location>
</feature>
<name>A0A8J9VXH7_BRALA</name>
<dbReference type="Pfam" id="PF02014">
    <property type="entry name" value="Reeler"/>
    <property type="match status" value="1"/>
</dbReference>
<dbReference type="GO" id="GO:0016020">
    <property type="term" value="C:membrane"/>
    <property type="evidence" value="ECO:0007669"/>
    <property type="project" value="TreeGrafter"/>
</dbReference>
<accession>A0A8J9VXH7</accession>
<gene>
    <name evidence="3" type="primary">FRRS1</name>
    <name evidence="3" type="ORF">BLAG_LOCUS2880</name>
</gene>
<organism evidence="3 4">
    <name type="scientific">Branchiostoma lanceolatum</name>
    <name type="common">Common lancelet</name>
    <name type="synonym">Amphioxus lanceolatum</name>
    <dbReference type="NCBI Taxonomy" id="7740"/>
    <lineage>
        <taxon>Eukaryota</taxon>
        <taxon>Metazoa</taxon>
        <taxon>Chordata</taxon>
        <taxon>Cephalochordata</taxon>
        <taxon>Leptocardii</taxon>
        <taxon>Amphioxiformes</taxon>
        <taxon>Branchiostomatidae</taxon>
        <taxon>Branchiostoma</taxon>
    </lineage>
</organism>
<dbReference type="InterPro" id="IPR042307">
    <property type="entry name" value="Reeler_sf"/>
</dbReference>
<evidence type="ECO:0000256" key="1">
    <source>
        <dbReference type="SAM" id="MobiDB-lite"/>
    </source>
</evidence>
<proteinExistence type="predicted"/>
<dbReference type="InterPro" id="IPR051237">
    <property type="entry name" value="Ferric-chelate_Red/DefProt"/>
</dbReference>
<evidence type="ECO:0000313" key="3">
    <source>
        <dbReference type="EMBL" id="CAH1238176.1"/>
    </source>
</evidence>